<reference evidence="1 2" key="1">
    <citation type="submission" date="2019-05" db="EMBL/GenBank/DDBJ databases">
        <title>Another draft genome of Portunus trituberculatus and its Hox gene families provides insights of decapod evolution.</title>
        <authorList>
            <person name="Jeong J.-H."/>
            <person name="Song I."/>
            <person name="Kim S."/>
            <person name="Choi T."/>
            <person name="Kim D."/>
            <person name="Ryu S."/>
            <person name="Kim W."/>
        </authorList>
    </citation>
    <scope>NUCLEOTIDE SEQUENCE [LARGE SCALE GENOMIC DNA]</scope>
    <source>
        <tissue evidence="1">Muscle</tissue>
    </source>
</reference>
<name>A0A5B7EGR0_PORTR</name>
<proteinExistence type="predicted"/>
<organism evidence="1 2">
    <name type="scientific">Portunus trituberculatus</name>
    <name type="common">Swimming crab</name>
    <name type="synonym">Neptunus trituberculatus</name>
    <dbReference type="NCBI Taxonomy" id="210409"/>
    <lineage>
        <taxon>Eukaryota</taxon>
        <taxon>Metazoa</taxon>
        <taxon>Ecdysozoa</taxon>
        <taxon>Arthropoda</taxon>
        <taxon>Crustacea</taxon>
        <taxon>Multicrustacea</taxon>
        <taxon>Malacostraca</taxon>
        <taxon>Eumalacostraca</taxon>
        <taxon>Eucarida</taxon>
        <taxon>Decapoda</taxon>
        <taxon>Pleocyemata</taxon>
        <taxon>Brachyura</taxon>
        <taxon>Eubrachyura</taxon>
        <taxon>Portunoidea</taxon>
        <taxon>Portunidae</taxon>
        <taxon>Portuninae</taxon>
        <taxon>Portunus</taxon>
    </lineage>
</organism>
<gene>
    <name evidence="1" type="ORF">E2C01_026975</name>
</gene>
<keyword evidence="2" id="KW-1185">Reference proteome</keyword>
<comment type="caution">
    <text evidence="1">The sequence shown here is derived from an EMBL/GenBank/DDBJ whole genome shotgun (WGS) entry which is preliminary data.</text>
</comment>
<dbReference type="Proteomes" id="UP000324222">
    <property type="component" value="Unassembled WGS sequence"/>
</dbReference>
<protein>
    <submittedName>
        <fullName evidence="1">Uncharacterized protein</fullName>
    </submittedName>
</protein>
<evidence type="ECO:0000313" key="1">
    <source>
        <dbReference type="EMBL" id="MPC33620.1"/>
    </source>
</evidence>
<evidence type="ECO:0000313" key="2">
    <source>
        <dbReference type="Proteomes" id="UP000324222"/>
    </source>
</evidence>
<dbReference type="AlphaFoldDB" id="A0A5B7EGR0"/>
<sequence>MLQSESQPGSQSKRRFVLLPVKSTQFTATVSAGGLLQRLTRATTSAPQQVTIRRLAGWIKNDSFMRM</sequence>
<dbReference type="EMBL" id="VSRR010002871">
    <property type="protein sequence ID" value="MPC33620.1"/>
    <property type="molecule type" value="Genomic_DNA"/>
</dbReference>
<accession>A0A5B7EGR0</accession>